<evidence type="ECO:0000313" key="1">
    <source>
        <dbReference type="EMBL" id="AFM43449.1"/>
    </source>
</evidence>
<protein>
    <submittedName>
        <fullName evidence="1">Uncharacterized protein</fullName>
    </submittedName>
</protein>
<dbReference type="Proteomes" id="UP000002892">
    <property type="component" value="Chromosome"/>
</dbReference>
<keyword evidence="2" id="KW-1185">Reference proteome</keyword>
<dbReference type="RefSeq" id="WP_014829429.1">
    <property type="nucleotide sequence ID" value="NC_018068.1"/>
</dbReference>
<accession>I4DCC5</accession>
<evidence type="ECO:0000313" key="2">
    <source>
        <dbReference type="Proteomes" id="UP000002892"/>
    </source>
</evidence>
<dbReference type="STRING" id="646529.Desaci_4614"/>
<sequence length="121" mass="14619">MLGWGLIVIFIILLWSLYSHWEWRIPQKLEEFIRAEKNKLGANSMGILFDRRELKEDELEKDLACLQKRFPHLSKKNKVHFWIEVEVDRAIAQEPRKKYLTCLQRRFSDIEISVGQQRYSE</sequence>
<dbReference type="OrthoDB" id="1798301at2"/>
<proteinExistence type="predicted"/>
<reference evidence="1 2" key="1">
    <citation type="journal article" date="2012" name="J. Bacteriol.">
        <title>Complete genome sequences of Desulfosporosinus orientis DSM765T, Desulfosporosinus youngiae DSM17734T, Desulfosporosinus meridiei DSM13257T, and Desulfosporosinus acidiphilus DSM22704T.</title>
        <authorList>
            <person name="Pester M."/>
            <person name="Brambilla E."/>
            <person name="Alazard D."/>
            <person name="Rattei T."/>
            <person name="Weinmaier T."/>
            <person name="Han J."/>
            <person name="Lucas S."/>
            <person name="Lapidus A."/>
            <person name="Cheng J.F."/>
            <person name="Goodwin L."/>
            <person name="Pitluck S."/>
            <person name="Peters L."/>
            <person name="Ovchinnikova G."/>
            <person name="Teshima H."/>
            <person name="Detter J.C."/>
            <person name="Han C.S."/>
            <person name="Tapia R."/>
            <person name="Land M.L."/>
            <person name="Hauser L."/>
            <person name="Kyrpides N.C."/>
            <person name="Ivanova N.N."/>
            <person name="Pagani I."/>
            <person name="Huntmann M."/>
            <person name="Wei C.L."/>
            <person name="Davenport K.W."/>
            <person name="Daligault H."/>
            <person name="Chain P.S."/>
            <person name="Chen A."/>
            <person name="Mavromatis K."/>
            <person name="Markowitz V."/>
            <person name="Szeto E."/>
            <person name="Mikhailova N."/>
            <person name="Pati A."/>
            <person name="Wagner M."/>
            <person name="Woyke T."/>
            <person name="Ollivier B."/>
            <person name="Klenk H.P."/>
            <person name="Spring S."/>
            <person name="Loy A."/>
        </authorList>
    </citation>
    <scope>NUCLEOTIDE SEQUENCE [LARGE SCALE GENOMIC DNA]</scope>
    <source>
        <strain evidence="2">DSM 22704 / JCM 16185 / SJ4</strain>
    </source>
</reference>
<dbReference type="EMBL" id="CP003639">
    <property type="protein sequence ID" value="AFM43449.1"/>
    <property type="molecule type" value="Genomic_DNA"/>
</dbReference>
<gene>
    <name evidence="1" type="ordered locus">Desaci_4614</name>
</gene>
<name>I4DCC5_DESAJ</name>
<organism evidence="1 2">
    <name type="scientific">Desulfosporosinus acidiphilus (strain DSM 22704 / JCM 16185 / SJ4)</name>
    <dbReference type="NCBI Taxonomy" id="646529"/>
    <lineage>
        <taxon>Bacteria</taxon>
        <taxon>Bacillati</taxon>
        <taxon>Bacillota</taxon>
        <taxon>Clostridia</taxon>
        <taxon>Eubacteriales</taxon>
        <taxon>Desulfitobacteriaceae</taxon>
        <taxon>Desulfosporosinus</taxon>
    </lineage>
</organism>
<dbReference type="HOGENOM" id="CLU_1956095_0_0_9"/>
<dbReference type="KEGG" id="dai:Desaci_4614"/>
<dbReference type="AlphaFoldDB" id="I4DCC5"/>